<dbReference type="CDD" id="cd16429">
    <property type="entry name" value="VirB10"/>
    <property type="match status" value="1"/>
</dbReference>
<evidence type="ECO:0000313" key="9">
    <source>
        <dbReference type="EMBL" id="AMY72004.1"/>
    </source>
</evidence>
<reference evidence="9 10" key="1">
    <citation type="submission" date="2015-09" db="EMBL/GenBank/DDBJ databases">
        <title>Complete genome sequence of Defluviimonas alba cai42t isolated from an oilfield in Xinjiang.</title>
        <authorList>
            <person name="Geng S."/>
            <person name="Pan X."/>
            <person name="Wu X."/>
        </authorList>
    </citation>
    <scope>NUCLEOTIDE SEQUENCE [LARGE SCALE GENOMIC DNA]</scope>
    <source>
        <strain evidence="10">cai42</strain>
        <plasmid evidence="10">cai42_Plasmida</plasmid>
    </source>
</reference>
<dbReference type="InterPro" id="IPR042217">
    <property type="entry name" value="T4SS_VirB10/TrbI"/>
</dbReference>
<dbReference type="AlphaFoldDB" id="A0A159ZAX9"/>
<dbReference type="EMBL" id="CP012662">
    <property type="protein sequence ID" value="AMY72004.1"/>
    <property type="molecule type" value="Genomic_DNA"/>
</dbReference>
<proteinExistence type="inferred from homology"/>
<evidence type="ECO:0000256" key="7">
    <source>
        <dbReference type="SAM" id="MobiDB-lite"/>
    </source>
</evidence>
<evidence type="ECO:0000256" key="8">
    <source>
        <dbReference type="SAM" id="Phobius"/>
    </source>
</evidence>
<evidence type="ECO:0000256" key="3">
    <source>
        <dbReference type="ARBA" id="ARBA00022692"/>
    </source>
</evidence>
<dbReference type="KEGG" id="daa:AKL17_1p0003"/>
<gene>
    <name evidence="9" type="ORF">AKL17_1p0003</name>
</gene>
<dbReference type="PATRIC" id="fig|1335048.3.peg.4975"/>
<keyword evidence="5 8" id="KW-0472">Membrane</keyword>
<dbReference type="Proteomes" id="UP000076128">
    <property type="component" value="Plasmid pcai42A"/>
</dbReference>
<comment type="similarity">
    <text evidence="2">Belongs to the TrbI/VirB10 family.</text>
</comment>
<feature type="coiled-coil region" evidence="6">
    <location>
        <begin position="109"/>
        <end position="180"/>
    </location>
</feature>
<feature type="transmembrane region" description="Helical" evidence="8">
    <location>
        <begin position="41"/>
        <end position="61"/>
    </location>
</feature>
<sequence length="451" mass="47479">MRPGRRTGHIMTEGTEDLAARLAALEGSTGKAKANKRPAPLAAILGVVGIAAAGGLAWAALQPSAEAPMATAAPEEFQSSGPGFGDLAPISTPEPSQAPPADTGPSESELALMESLATLRAELEELRARPAEAADSGAEQAIADLTAQIATLQEASAEAQRALERQLTERDRELDQLRMDLELARLAPPEPTSLGPSEEELRLAELERRRAAEAEARAERIASPMIAFSGMGAGADRENTLEAARLNADEAFVRSGAQPAQVTRAEVIANPSNTVVQGTMIQAVTETALDSTLPGAIRAIVSEDVHSFDGTRILIPRGARLIGRYRSDVALAQSRVMVAWDRIILPDNQTVQISAFGGDELGRTGTTGFVDTRFAQRFGSAALISLIGALPAAAAGQIDSEAAADVASDVGTDLRDSTQSVMQDYLAIRPVIHVDQGTRITVMVDRDLEIF</sequence>
<protein>
    <submittedName>
        <fullName evidence="9">Conjugation TrbI family protein</fullName>
    </submittedName>
</protein>
<dbReference type="Gene3D" id="2.40.128.260">
    <property type="entry name" value="Type IV secretion system, VirB10/TraB/TrbI"/>
    <property type="match status" value="1"/>
</dbReference>
<keyword evidence="4 8" id="KW-1133">Transmembrane helix</keyword>
<evidence type="ECO:0000256" key="4">
    <source>
        <dbReference type="ARBA" id="ARBA00022989"/>
    </source>
</evidence>
<feature type="region of interest" description="Disordered" evidence="7">
    <location>
        <begin position="69"/>
        <end position="108"/>
    </location>
</feature>
<organism evidence="9 10">
    <name type="scientific">Frigidibacter mobilis</name>
    <dbReference type="NCBI Taxonomy" id="1335048"/>
    <lineage>
        <taxon>Bacteria</taxon>
        <taxon>Pseudomonadati</taxon>
        <taxon>Pseudomonadota</taxon>
        <taxon>Alphaproteobacteria</taxon>
        <taxon>Rhodobacterales</taxon>
        <taxon>Paracoccaceae</taxon>
        <taxon>Frigidibacter</taxon>
    </lineage>
</organism>
<keyword evidence="9" id="KW-0614">Plasmid</keyword>
<evidence type="ECO:0000256" key="1">
    <source>
        <dbReference type="ARBA" id="ARBA00004167"/>
    </source>
</evidence>
<evidence type="ECO:0000313" key="10">
    <source>
        <dbReference type="Proteomes" id="UP000076128"/>
    </source>
</evidence>
<name>A0A159ZAX9_9RHOB</name>
<geneLocation type="plasmid" evidence="10">
    <name>cai42_Plasmida</name>
</geneLocation>
<dbReference type="Pfam" id="PF03743">
    <property type="entry name" value="TrbI"/>
    <property type="match status" value="1"/>
</dbReference>
<evidence type="ECO:0000256" key="5">
    <source>
        <dbReference type="ARBA" id="ARBA00023136"/>
    </source>
</evidence>
<dbReference type="InterPro" id="IPR005498">
    <property type="entry name" value="T4SS_VirB10/TraB/TrbI"/>
</dbReference>
<accession>A0A159ZAX9</accession>
<comment type="subcellular location">
    <subcellularLocation>
        <location evidence="1">Membrane</location>
        <topology evidence="1">Single-pass membrane protein</topology>
    </subcellularLocation>
</comment>
<keyword evidence="3 8" id="KW-0812">Transmembrane</keyword>
<evidence type="ECO:0000256" key="2">
    <source>
        <dbReference type="ARBA" id="ARBA00010265"/>
    </source>
</evidence>
<keyword evidence="6" id="KW-0175">Coiled coil</keyword>
<keyword evidence="10" id="KW-1185">Reference proteome</keyword>
<evidence type="ECO:0000256" key="6">
    <source>
        <dbReference type="SAM" id="Coils"/>
    </source>
</evidence>
<dbReference type="GO" id="GO:0016020">
    <property type="term" value="C:membrane"/>
    <property type="evidence" value="ECO:0007669"/>
    <property type="project" value="UniProtKB-SubCell"/>
</dbReference>